<dbReference type="SUPFAM" id="SSF52075">
    <property type="entry name" value="Outer arm dynein light chain 1"/>
    <property type="match status" value="1"/>
</dbReference>
<keyword evidence="4" id="KW-1185">Reference proteome</keyword>
<dbReference type="Gene3D" id="3.80.10.10">
    <property type="entry name" value="Ribonuclease Inhibitor"/>
    <property type="match status" value="1"/>
</dbReference>
<dbReference type="SMART" id="SM00364">
    <property type="entry name" value="LRR_BAC"/>
    <property type="match status" value="2"/>
</dbReference>
<evidence type="ECO:0000313" key="4">
    <source>
        <dbReference type="Proteomes" id="UP000789831"/>
    </source>
</evidence>
<dbReference type="PANTHER" id="PTHR48051">
    <property type="match status" value="1"/>
</dbReference>
<evidence type="ECO:0000313" key="3">
    <source>
        <dbReference type="EMBL" id="CAG8433703.1"/>
    </source>
</evidence>
<organism evidence="3 4">
    <name type="scientific">Ambispora gerdemannii</name>
    <dbReference type="NCBI Taxonomy" id="144530"/>
    <lineage>
        <taxon>Eukaryota</taxon>
        <taxon>Fungi</taxon>
        <taxon>Fungi incertae sedis</taxon>
        <taxon>Mucoromycota</taxon>
        <taxon>Glomeromycotina</taxon>
        <taxon>Glomeromycetes</taxon>
        <taxon>Archaeosporales</taxon>
        <taxon>Ambisporaceae</taxon>
        <taxon>Ambispora</taxon>
    </lineage>
</organism>
<dbReference type="GO" id="GO:0005737">
    <property type="term" value="C:cytoplasm"/>
    <property type="evidence" value="ECO:0007669"/>
    <property type="project" value="TreeGrafter"/>
</dbReference>
<keyword evidence="2" id="KW-0677">Repeat</keyword>
<sequence>MSRRSTTLSHLSSLVLQGEEHLPILQGNGRELYYYSVILWTLKVNAEGGYTITHQLTPKGNYNDIYSSEKKSMTITQNFLSKHEVSLVDLGVQEFTVIPPAIPYLKSLRRLSISYNKLSSLPSTLFQLNGLQILHIHSNQLRSLPPQIGLLTALRELDVHSNKIKSIPPQIAKCTECNWLNLEKNRIAYLPAEIYQLKKLKQLRVDGNPFALIAHKKINDESQRKDGQSSTSCDGGGIKKDNALQNAENCIFNFLPIDILQRIVPPHDYPPTVCSRCHTPLFHDGVCDYYYYGDQMIPVKHTLCSYDVFNFATCYRYVFI</sequence>
<dbReference type="Pfam" id="PF13855">
    <property type="entry name" value="LRR_8"/>
    <property type="match status" value="2"/>
</dbReference>
<dbReference type="EMBL" id="CAJVPL010000009">
    <property type="protein sequence ID" value="CAG8433703.1"/>
    <property type="molecule type" value="Genomic_DNA"/>
</dbReference>
<name>A0A9N8YIB9_9GLOM</name>
<dbReference type="PANTHER" id="PTHR48051:SF1">
    <property type="entry name" value="RAS SUPPRESSOR PROTEIN 1"/>
    <property type="match status" value="1"/>
</dbReference>
<dbReference type="SMART" id="SM00369">
    <property type="entry name" value="LRR_TYP"/>
    <property type="match status" value="3"/>
</dbReference>
<proteinExistence type="predicted"/>
<reference evidence="3" key="1">
    <citation type="submission" date="2021-06" db="EMBL/GenBank/DDBJ databases">
        <authorList>
            <person name="Kallberg Y."/>
            <person name="Tangrot J."/>
            <person name="Rosling A."/>
        </authorList>
    </citation>
    <scope>NUCLEOTIDE SEQUENCE</scope>
    <source>
        <strain evidence="3">MT106</strain>
    </source>
</reference>
<dbReference type="InterPro" id="IPR032675">
    <property type="entry name" value="LRR_dom_sf"/>
</dbReference>
<dbReference type="InterPro" id="IPR050216">
    <property type="entry name" value="LRR_domain-containing"/>
</dbReference>
<evidence type="ECO:0000256" key="2">
    <source>
        <dbReference type="ARBA" id="ARBA00022737"/>
    </source>
</evidence>
<accession>A0A9N8YIB9</accession>
<gene>
    <name evidence="3" type="ORF">AGERDE_LOCUS209</name>
</gene>
<comment type="caution">
    <text evidence="3">The sequence shown here is derived from an EMBL/GenBank/DDBJ whole genome shotgun (WGS) entry which is preliminary data.</text>
</comment>
<evidence type="ECO:0000256" key="1">
    <source>
        <dbReference type="ARBA" id="ARBA00022614"/>
    </source>
</evidence>
<dbReference type="PROSITE" id="PS51450">
    <property type="entry name" value="LRR"/>
    <property type="match status" value="3"/>
</dbReference>
<dbReference type="InterPro" id="IPR003591">
    <property type="entry name" value="Leu-rich_rpt_typical-subtyp"/>
</dbReference>
<protein>
    <submittedName>
        <fullName evidence="3">11271_t:CDS:1</fullName>
    </submittedName>
</protein>
<keyword evidence="1" id="KW-0433">Leucine-rich repeat</keyword>
<dbReference type="OrthoDB" id="1394818at2759"/>
<dbReference type="AlphaFoldDB" id="A0A9N8YIB9"/>
<dbReference type="Proteomes" id="UP000789831">
    <property type="component" value="Unassembled WGS sequence"/>
</dbReference>
<dbReference type="InterPro" id="IPR001611">
    <property type="entry name" value="Leu-rich_rpt"/>
</dbReference>